<proteinExistence type="predicted"/>
<dbReference type="RefSeq" id="WP_250584166.1">
    <property type="nucleotide sequence ID" value="NZ_JAKRVX010000003.1"/>
</dbReference>
<sequence length="414" mass="43580">MTRQNRTVQPIAVVIGVSVACLLIGTVGALAGVPDGQHGELTEQWHSDTAVSLAGNHHTPATDGERVFLPVSGAEDSAECRLVAVSASDGTTEWEAGIDPQVCTIHGISDVSVERVDGDTRVLAGSTENAVVAYDPETGAAKQRYPIDSYGYAAPIKATITGNEPELLLADGTGSLYLYSIDGERQWQYTIDGYMQADPIVSDLTGDGESNILATTIRGSMVLLNSSGERIWERQHETPVYSMTTMSTPANSAATIVLGQSDGSVTAVSAQTGDTVWNHSVGSAANVGPVFDGTGDGVSELFVTTRGGGIAAIDSETQETKWRQQLTENPVQVVPPAAAADVTGDGETELIVTTHTNQVVVINPSDGSVMATYEREKDVRIYASPTLLDTSDDGVFDVYVMYADGVTVALTYTE</sequence>
<dbReference type="PROSITE" id="PS51257">
    <property type="entry name" value="PROKAR_LIPOPROTEIN"/>
    <property type="match status" value="1"/>
</dbReference>
<feature type="domain" description="Lambda-carrageenase beta-propeller" evidence="3">
    <location>
        <begin position="174"/>
        <end position="270"/>
    </location>
</feature>
<comment type="caution">
    <text evidence="4">The sequence shown here is derived from an EMBL/GenBank/DDBJ whole genome shotgun (WGS) entry which is preliminary data.</text>
</comment>
<dbReference type="InterPro" id="IPR018391">
    <property type="entry name" value="PQQ_b-propeller_rpt"/>
</dbReference>
<name>A0AAE3FXM7_9EURY</name>
<dbReference type="InterPro" id="IPR002372">
    <property type="entry name" value="PQQ_rpt_dom"/>
</dbReference>
<dbReference type="PANTHER" id="PTHR34512">
    <property type="entry name" value="CELL SURFACE PROTEIN"/>
    <property type="match status" value="1"/>
</dbReference>
<evidence type="ECO:0000259" key="3">
    <source>
        <dbReference type="Pfam" id="PF25292"/>
    </source>
</evidence>
<dbReference type="Gene3D" id="2.130.10.10">
    <property type="entry name" value="YVTN repeat-like/Quinoprotein amine dehydrogenase"/>
    <property type="match status" value="2"/>
</dbReference>
<feature type="domain" description="Pyrrolo-quinoline quinone repeat" evidence="2">
    <location>
        <begin position="301"/>
        <end position="373"/>
    </location>
</feature>
<dbReference type="AlphaFoldDB" id="A0AAE3FXM7"/>
<dbReference type="PANTHER" id="PTHR34512:SF30">
    <property type="entry name" value="OUTER MEMBRANE PROTEIN ASSEMBLY FACTOR BAMB"/>
    <property type="match status" value="1"/>
</dbReference>
<dbReference type="EMBL" id="JAKRVX010000003">
    <property type="protein sequence ID" value="MCL9817156.1"/>
    <property type="molecule type" value="Genomic_DNA"/>
</dbReference>
<keyword evidence="5" id="KW-1185">Reference proteome</keyword>
<dbReference type="InterPro" id="IPR015943">
    <property type="entry name" value="WD40/YVTN_repeat-like_dom_sf"/>
</dbReference>
<feature type="domain" description="Pyrrolo-quinoline quinone repeat" evidence="2">
    <location>
        <begin position="54"/>
        <end position="149"/>
    </location>
</feature>
<dbReference type="Pfam" id="PF13360">
    <property type="entry name" value="PQQ_2"/>
    <property type="match status" value="2"/>
</dbReference>
<dbReference type="SUPFAM" id="SSF50998">
    <property type="entry name" value="Quinoprotein alcohol dehydrogenase-like"/>
    <property type="match status" value="2"/>
</dbReference>
<feature type="transmembrane region" description="Helical" evidence="1">
    <location>
        <begin position="12"/>
        <end position="33"/>
    </location>
</feature>
<evidence type="ECO:0000256" key="1">
    <source>
        <dbReference type="SAM" id="Phobius"/>
    </source>
</evidence>
<keyword evidence="1" id="KW-0472">Membrane</keyword>
<gene>
    <name evidence="4" type="ORF">AArcSt2_09390</name>
</gene>
<evidence type="ECO:0000313" key="4">
    <source>
        <dbReference type="EMBL" id="MCL9817156.1"/>
    </source>
</evidence>
<dbReference type="Pfam" id="PF25292">
    <property type="entry name" value="Beta-prop_CGLA"/>
    <property type="match status" value="1"/>
</dbReference>
<accession>A0AAE3FXM7</accession>
<evidence type="ECO:0000259" key="2">
    <source>
        <dbReference type="Pfam" id="PF13360"/>
    </source>
</evidence>
<dbReference type="SMART" id="SM00564">
    <property type="entry name" value="PQQ"/>
    <property type="match status" value="7"/>
</dbReference>
<dbReference type="InterPro" id="IPR011047">
    <property type="entry name" value="Quinoprotein_ADH-like_sf"/>
</dbReference>
<dbReference type="Proteomes" id="UP001203207">
    <property type="component" value="Unassembled WGS sequence"/>
</dbReference>
<reference evidence="4" key="1">
    <citation type="journal article" date="2022" name="Syst. Appl. Microbiol.">
        <title>Natronocalculus amylovorans gen. nov., sp. nov., and Natranaeroarchaeum aerophilus sp. nov., dominant culturable amylolytic natronoarchaea from hypersaline soda lakes in southwestern Siberia.</title>
        <authorList>
            <person name="Sorokin D.Y."/>
            <person name="Elcheninov A.G."/>
            <person name="Khizhniak T.V."/>
            <person name="Koenen M."/>
            <person name="Bale N.J."/>
            <person name="Damste J.S.S."/>
            <person name="Kublanov I.V."/>
        </authorList>
    </citation>
    <scope>NUCLEOTIDE SEQUENCE</scope>
    <source>
        <strain evidence="4">AArc-St2</strain>
    </source>
</reference>
<reference evidence="4" key="2">
    <citation type="submission" date="2022-02" db="EMBL/GenBank/DDBJ databases">
        <authorList>
            <person name="Elcheninov A.G."/>
            <person name="Sorokin D.Y."/>
            <person name="Kublanov I.V."/>
        </authorList>
    </citation>
    <scope>NUCLEOTIDE SEQUENCE</scope>
    <source>
        <strain evidence="4">AArc-St2</strain>
    </source>
</reference>
<evidence type="ECO:0000313" key="5">
    <source>
        <dbReference type="Proteomes" id="UP001203207"/>
    </source>
</evidence>
<dbReference type="InterPro" id="IPR057420">
    <property type="entry name" value="Beta-prop_CGLA"/>
</dbReference>
<keyword evidence="1" id="KW-0812">Transmembrane</keyword>
<protein>
    <submittedName>
        <fullName evidence="4">PQQ-like beta-propeller repeat protein</fullName>
    </submittedName>
</protein>
<keyword evidence="1" id="KW-1133">Transmembrane helix</keyword>
<organism evidence="4 5">
    <name type="scientific">Natronocalculus amylovorans</name>
    <dbReference type="NCBI Taxonomy" id="2917812"/>
    <lineage>
        <taxon>Archaea</taxon>
        <taxon>Methanobacteriati</taxon>
        <taxon>Methanobacteriota</taxon>
        <taxon>Stenosarchaea group</taxon>
        <taxon>Halobacteria</taxon>
        <taxon>Halobacteriales</taxon>
        <taxon>Haloferacaceae</taxon>
        <taxon>Natronocalculus</taxon>
    </lineage>
</organism>